<feature type="non-terminal residue" evidence="1">
    <location>
        <position position="1"/>
    </location>
</feature>
<name>A0A8H7QMW5_9FUNG</name>
<evidence type="ECO:0000313" key="2">
    <source>
        <dbReference type="Proteomes" id="UP000650833"/>
    </source>
</evidence>
<reference evidence="1" key="1">
    <citation type="submission" date="2020-12" db="EMBL/GenBank/DDBJ databases">
        <title>Metabolic potential, ecology and presence of endohyphal bacteria is reflected in genomic diversity of Mucoromycotina.</title>
        <authorList>
            <person name="Muszewska A."/>
            <person name="Okrasinska A."/>
            <person name="Steczkiewicz K."/>
            <person name="Drgas O."/>
            <person name="Orlowska M."/>
            <person name="Perlinska-Lenart U."/>
            <person name="Aleksandrzak-Piekarczyk T."/>
            <person name="Szatraj K."/>
            <person name="Zielenkiewicz U."/>
            <person name="Pilsyk S."/>
            <person name="Malc E."/>
            <person name="Mieczkowski P."/>
            <person name="Kruszewska J.S."/>
            <person name="Biernat P."/>
            <person name="Pawlowska J."/>
        </authorList>
    </citation>
    <scope>NUCLEOTIDE SEQUENCE</scope>
    <source>
        <strain evidence="1">CBS 226.32</strain>
    </source>
</reference>
<accession>A0A8H7QMW5</accession>
<sequence length="206" mass="22633">VKPLGLYRCLFRSSIAPLVVTLSGLVSAPPETRPNIDALNDSLNQCLYEALDGSIGVKTGRPGHWKKYWTLEIEDAARARDCLYSKWRHDSGFDEVSCWVHYKAAHRQFRSLVQAAKRSSWEQFCDVLESNFSKTTAAIKRMKPNEESSVNYSHPDGSADSVSAMGAHLASVYDGSLLATAPCAVVDSELPFCVSSDSSLVDVDTL</sequence>
<organism evidence="1 2">
    <name type="scientific">Mucor plumbeus</name>
    <dbReference type="NCBI Taxonomy" id="97098"/>
    <lineage>
        <taxon>Eukaryota</taxon>
        <taxon>Fungi</taxon>
        <taxon>Fungi incertae sedis</taxon>
        <taxon>Mucoromycota</taxon>
        <taxon>Mucoromycotina</taxon>
        <taxon>Mucoromycetes</taxon>
        <taxon>Mucorales</taxon>
        <taxon>Mucorineae</taxon>
        <taxon>Mucoraceae</taxon>
        <taxon>Mucor</taxon>
    </lineage>
</organism>
<keyword evidence="2" id="KW-1185">Reference proteome</keyword>
<dbReference type="Proteomes" id="UP000650833">
    <property type="component" value="Unassembled WGS sequence"/>
</dbReference>
<dbReference type="AlphaFoldDB" id="A0A8H7QMW5"/>
<dbReference type="OrthoDB" id="2207231at2759"/>
<comment type="caution">
    <text evidence="1">The sequence shown here is derived from an EMBL/GenBank/DDBJ whole genome shotgun (WGS) entry which is preliminary data.</text>
</comment>
<proteinExistence type="predicted"/>
<protein>
    <submittedName>
        <fullName evidence="1">Uncharacterized protein</fullName>
    </submittedName>
</protein>
<evidence type="ECO:0000313" key="1">
    <source>
        <dbReference type="EMBL" id="KAG2195558.1"/>
    </source>
</evidence>
<gene>
    <name evidence="1" type="ORF">INT46_005818</name>
</gene>
<dbReference type="EMBL" id="JAEPRC010000519">
    <property type="protein sequence ID" value="KAG2195558.1"/>
    <property type="molecule type" value="Genomic_DNA"/>
</dbReference>